<reference evidence="3 4" key="1">
    <citation type="submission" date="2019-08" db="EMBL/GenBank/DDBJ databases">
        <title>Whole genome of Aphis craccivora.</title>
        <authorList>
            <person name="Voronova N.V."/>
            <person name="Shulinski R.S."/>
            <person name="Bandarenka Y.V."/>
            <person name="Zhorov D.G."/>
            <person name="Warner D."/>
        </authorList>
    </citation>
    <scope>NUCLEOTIDE SEQUENCE [LARGE SCALE GENOMIC DNA]</scope>
    <source>
        <strain evidence="3">180601</strain>
        <tissue evidence="3">Whole Body</tissue>
    </source>
</reference>
<dbReference type="OrthoDB" id="6491412at2759"/>
<feature type="domain" description="Transposable element P transposase-like GTP-binding insertion" evidence="1">
    <location>
        <begin position="1"/>
        <end position="57"/>
    </location>
</feature>
<feature type="domain" description="Transposable element P transposase-like RNase H C-terminal" evidence="2">
    <location>
        <begin position="131"/>
        <end position="165"/>
    </location>
</feature>
<evidence type="ECO:0000259" key="1">
    <source>
        <dbReference type="Pfam" id="PF21788"/>
    </source>
</evidence>
<dbReference type="PANTHER" id="PTHR47577">
    <property type="entry name" value="THAP DOMAIN-CONTAINING PROTEIN 6"/>
    <property type="match status" value="1"/>
</dbReference>
<sequence length="389" mass="45034">MNVRLATQVLSSSVSKALTFCQTIDKEFDKSSATAEFCLKINNAFDILNCRTKFSKNPYNQALSLNTFDKYEHFINEFETYIYGLQLTDGCTVVNSLRKTGFIGLVWGLKNLLICFNTLRQNYNMEYVLSYKMSQDHLETFFSAMRSRGGYNNNPSAKEFKTSYKKLLVHHHVSGSQYGNCLPESMFTTKQNIIPDSIIQDTDTDSIDSEQDFGFQNDHDYFHTHFNVSAFVENITEYISGFIAKKALKQINCDVCKGYLVDNKTNNILINIKDRNNALTKPSKDVFYLCSVSEKWIRCKQVKDMYKNNFINKLYLQIKNDVYRSVFNTSTMDTHISGQTSFTNHKEQLISIIINTYITLRLRSIAKQTENSKISIRKKFTKLITFRNE</sequence>
<gene>
    <name evidence="3" type="ORF">FWK35_00038328</name>
</gene>
<dbReference type="Pfam" id="PF21788">
    <property type="entry name" value="TNP-like_GBD"/>
    <property type="match status" value="1"/>
</dbReference>
<evidence type="ECO:0008006" key="5">
    <source>
        <dbReference type="Google" id="ProtNLM"/>
    </source>
</evidence>
<organism evidence="3 4">
    <name type="scientific">Aphis craccivora</name>
    <name type="common">Cowpea aphid</name>
    <dbReference type="NCBI Taxonomy" id="307492"/>
    <lineage>
        <taxon>Eukaryota</taxon>
        <taxon>Metazoa</taxon>
        <taxon>Ecdysozoa</taxon>
        <taxon>Arthropoda</taxon>
        <taxon>Hexapoda</taxon>
        <taxon>Insecta</taxon>
        <taxon>Pterygota</taxon>
        <taxon>Neoptera</taxon>
        <taxon>Paraneoptera</taxon>
        <taxon>Hemiptera</taxon>
        <taxon>Sternorrhyncha</taxon>
        <taxon>Aphidomorpha</taxon>
        <taxon>Aphidoidea</taxon>
        <taxon>Aphididae</taxon>
        <taxon>Aphidini</taxon>
        <taxon>Aphis</taxon>
        <taxon>Aphis</taxon>
    </lineage>
</organism>
<evidence type="ECO:0000313" key="4">
    <source>
        <dbReference type="Proteomes" id="UP000478052"/>
    </source>
</evidence>
<evidence type="ECO:0000259" key="2">
    <source>
        <dbReference type="Pfam" id="PF21789"/>
    </source>
</evidence>
<dbReference type="PANTHER" id="PTHR47577:SF2">
    <property type="entry name" value="THAP DOMAIN CONTAINING 9"/>
    <property type="match status" value="1"/>
</dbReference>
<comment type="caution">
    <text evidence="3">The sequence shown here is derived from an EMBL/GenBank/DDBJ whole genome shotgun (WGS) entry which is preliminary data.</text>
</comment>
<dbReference type="AlphaFoldDB" id="A0A6G0VPU7"/>
<dbReference type="Proteomes" id="UP000478052">
    <property type="component" value="Unassembled WGS sequence"/>
</dbReference>
<evidence type="ECO:0000313" key="3">
    <source>
        <dbReference type="EMBL" id="KAF0701563.1"/>
    </source>
</evidence>
<dbReference type="EMBL" id="VUJU01014675">
    <property type="protein sequence ID" value="KAF0701563.1"/>
    <property type="molecule type" value="Genomic_DNA"/>
</dbReference>
<dbReference type="Pfam" id="PF21789">
    <property type="entry name" value="TNP-like_RNaseH_C"/>
    <property type="match status" value="1"/>
</dbReference>
<keyword evidence="4" id="KW-1185">Reference proteome</keyword>
<dbReference type="InterPro" id="IPR048367">
    <property type="entry name" value="TNP-like_RNaseH_C"/>
</dbReference>
<name>A0A6G0VPU7_APHCR</name>
<dbReference type="InterPro" id="IPR048366">
    <property type="entry name" value="TNP-like_GBD"/>
</dbReference>
<accession>A0A6G0VPU7</accession>
<protein>
    <recommendedName>
        <fullName evidence="5">THAP-type domain-containing protein</fullName>
    </recommendedName>
</protein>
<proteinExistence type="predicted"/>